<evidence type="ECO:0000313" key="11">
    <source>
        <dbReference type="Proteomes" id="UP000824024"/>
    </source>
</evidence>
<dbReference type="PROSITE" id="PS50011">
    <property type="entry name" value="PROTEIN_KINASE_DOM"/>
    <property type="match status" value="1"/>
</dbReference>
<dbReference type="AlphaFoldDB" id="A0A9D2D228"/>
<dbReference type="Pfam" id="PF00069">
    <property type="entry name" value="Pkinase"/>
    <property type="match status" value="1"/>
</dbReference>
<dbReference type="GO" id="GO:0004674">
    <property type="term" value="F:protein serine/threonine kinase activity"/>
    <property type="evidence" value="ECO:0007669"/>
    <property type="project" value="UniProtKB-KW"/>
</dbReference>
<reference evidence="10" key="1">
    <citation type="journal article" date="2021" name="PeerJ">
        <title>Extensive microbial diversity within the chicken gut microbiome revealed by metagenomics and culture.</title>
        <authorList>
            <person name="Gilroy R."/>
            <person name="Ravi A."/>
            <person name="Getino M."/>
            <person name="Pursley I."/>
            <person name="Horton D.L."/>
            <person name="Alikhan N.F."/>
            <person name="Baker D."/>
            <person name="Gharbi K."/>
            <person name="Hall N."/>
            <person name="Watson M."/>
            <person name="Adriaenssens E.M."/>
            <person name="Foster-Nyarko E."/>
            <person name="Jarju S."/>
            <person name="Secka A."/>
            <person name="Antonio M."/>
            <person name="Oren A."/>
            <person name="Chaudhuri R.R."/>
            <person name="La Ragione R."/>
            <person name="Hildebrand F."/>
            <person name="Pallen M.J."/>
        </authorList>
    </citation>
    <scope>NUCLEOTIDE SEQUENCE</scope>
    <source>
        <strain evidence="10">CHK192-9172</strain>
    </source>
</reference>
<comment type="catalytic activity">
    <reaction evidence="7">
        <text>L-threonyl-[protein] + ATP = O-phospho-L-threonyl-[protein] + ADP + H(+)</text>
        <dbReference type="Rhea" id="RHEA:46608"/>
        <dbReference type="Rhea" id="RHEA-COMP:11060"/>
        <dbReference type="Rhea" id="RHEA-COMP:11605"/>
        <dbReference type="ChEBI" id="CHEBI:15378"/>
        <dbReference type="ChEBI" id="CHEBI:30013"/>
        <dbReference type="ChEBI" id="CHEBI:30616"/>
        <dbReference type="ChEBI" id="CHEBI:61977"/>
        <dbReference type="ChEBI" id="CHEBI:456216"/>
        <dbReference type="EC" id="2.7.11.1"/>
    </reaction>
</comment>
<keyword evidence="2 10" id="KW-0723">Serine/threonine-protein kinase</keyword>
<dbReference type="GO" id="GO:0005524">
    <property type="term" value="F:ATP binding"/>
    <property type="evidence" value="ECO:0007669"/>
    <property type="project" value="UniProtKB-KW"/>
</dbReference>
<reference evidence="10" key="2">
    <citation type="submission" date="2021-04" db="EMBL/GenBank/DDBJ databases">
        <authorList>
            <person name="Gilroy R."/>
        </authorList>
    </citation>
    <scope>NUCLEOTIDE SEQUENCE</scope>
    <source>
        <strain evidence="10">CHK192-9172</strain>
    </source>
</reference>
<sequence length="263" mass="29607">MTQFSDRYEILKPLGRGGTAWVFLARDRKLKKYWAVKILEKKGPGEKSREAVGKAMHEARILSRLDLPGAVRIADLIEDGGKLCIVTDYIEGQDLKTYIYRYGRLSEKQAAAWLLELCGTLSRLHGMRPPVIFCDLKPENIMVKTDGTLVLVDFGSAWQNEYAVCGEKIPRTGTYGYAAPELYKEGGLPDPRTDIYGLGALGAFLLTGLHPGRICTSKAREKRELYGFGKIGRVIRRCMETEPEKRYGSCEILKEILQRIAEE</sequence>
<dbReference type="PANTHER" id="PTHR24363">
    <property type="entry name" value="SERINE/THREONINE PROTEIN KINASE"/>
    <property type="match status" value="1"/>
</dbReference>
<evidence type="ECO:0000256" key="5">
    <source>
        <dbReference type="ARBA" id="ARBA00022777"/>
    </source>
</evidence>
<evidence type="ECO:0000256" key="2">
    <source>
        <dbReference type="ARBA" id="ARBA00022527"/>
    </source>
</evidence>
<comment type="caution">
    <text evidence="10">The sequence shown here is derived from an EMBL/GenBank/DDBJ whole genome shotgun (WGS) entry which is preliminary data.</text>
</comment>
<keyword evidence="6" id="KW-0067">ATP-binding</keyword>
<evidence type="ECO:0000256" key="1">
    <source>
        <dbReference type="ARBA" id="ARBA00012513"/>
    </source>
</evidence>
<evidence type="ECO:0000256" key="8">
    <source>
        <dbReference type="ARBA" id="ARBA00048679"/>
    </source>
</evidence>
<dbReference type="SUPFAM" id="SSF56112">
    <property type="entry name" value="Protein kinase-like (PK-like)"/>
    <property type="match status" value="1"/>
</dbReference>
<name>A0A9D2D228_9FIRM</name>
<dbReference type="PANTHER" id="PTHR24363:SF0">
    <property type="entry name" value="SERINE_THREONINE KINASE LIKE DOMAIN CONTAINING 1"/>
    <property type="match status" value="1"/>
</dbReference>
<comment type="catalytic activity">
    <reaction evidence="8">
        <text>L-seryl-[protein] + ATP = O-phospho-L-seryl-[protein] + ADP + H(+)</text>
        <dbReference type="Rhea" id="RHEA:17989"/>
        <dbReference type="Rhea" id="RHEA-COMP:9863"/>
        <dbReference type="Rhea" id="RHEA-COMP:11604"/>
        <dbReference type="ChEBI" id="CHEBI:15378"/>
        <dbReference type="ChEBI" id="CHEBI:29999"/>
        <dbReference type="ChEBI" id="CHEBI:30616"/>
        <dbReference type="ChEBI" id="CHEBI:83421"/>
        <dbReference type="ChEBI" id="CHEBI:456216"/>
        <dbReference type="EC" id="2.7.11.1"/>
    </reaction>
</comment>
<evidence type="ECO:0000256" key="4">
    <source>
        <dbReference type="ARBA" id="ARBA00022741"/>
    </source>
</evidence>
<evidence type="ECO:0000259" key="9">
    <source>
        <dbReference type="PROSITE" id="PS50011"/>
    </source>
</evidence>
<evidence type="ECO:0000256" key="3">
    <source>
        <dbReference type="ARBA" id="ARBA00022679"/>
    </source>
</evidence>
<organism evidence="10 11">
    <name type="scientific">Candidatus Eubacterium avistercoris</name>
    <dbReference type="NCBI Taxonomy" id="2838567"/>
    <lineage>
        <taxon>Bacteria</taxon>
        <taxon>Bacillati</taxon>
        <taxon>Bacillota</taxon>
        <taxon>Clostridia</taxon>
        <taxon>Eubacteriales</taxon>
        <taxon>Eubacteriaceae</taxon>
        <taxon>Eubacterium</taxon>
    </lineage>
</organism>
<dbReference type="Gene3D" id="1.10.510.10">
    <property type="entry name" value="Transferase(Phosphotransferase) domain 1"/>
    <property type="match status" value="1"/>
</dbReference>
<keyword evidence="4" id="KW-0547">Nucleotide-binding</keyword>
<keyword evidence="3" id="KW-0808">Transferase</keyword>
<dbReference type="EC" id="2.7.11.1" evidence="1"/>
<dbReference type="InterPro" id="IPR011009">
    <property type="entry name" value="Kinase-like_dom_sf"/>
</dbReference>
<dbReference type="EMBL" id="DXCH01000126">
    <property type="protein sequence ID" value="HIZ07162.1"/>
    <property type="molecule type" value="Genomic_DNA"/>
</dbReference>
<evidence type="ECO:0000256" key="7">
    <source>
        <dbReference type="ARBA" id="ARBA00047899"/>
    </source>
</evidence>
<evidence type="ECO:0000256" key="6">
    <source>
        <dbReference type="ARBA" id="ARBA00022840"/>
    </source>
</evidence>
<dbReference type="Proteomes" id="UP000824024">
    <property type="component" value="Unassembled WGS sequence"/>
</dbReference>
<proteinExistence type="predicted"/>
<feature type="domain" description="Protein kinase" evidence="9">
    <location>
        <begin position="8"/>
        <end position="260"/>
    </location>
</feature>
<keyword evidence="5 10" id="KW-0418">Kinase</keyword>
<protein>
    <recommendedName>
        <fullName evidence="1">non-specific serine/threonine protein kinase</fullName>
        <ecNumber evidence="1">2.7.11.1</ecNumber>
    </recommendedName>
</protein>
<gene>
    <name evidence="10" type="ORF">IAA08_04410</name>
</gene>
<dbReference type="CDD" id="cd14014">
    <property type="entry name" value="STKc_PknB_like"/>
    <property type="match status" value="1"/>
</dbReference>
<dbReference type="InterPro" id="IPR000719">
    <property type="entry name" value="Prot_kinase_dom"/>
</dbReference>
<evidence type="ECO:0000313" key="10">
    <source>
        <dbReference type="EMBL" id="HIZ07162.1"/>
    </source>
</evidence>
<accession>A0A9D2D228</accession>
<dbReference type="SMART" id="SM00220">
    <property type="entry name" value="S_TKc"/>
    <property type="match status" value="1"/>
</dbReference>